<evidence type="ECO:0000259" key="5">
    <source>
        <dbReference type="Pfam" id="PF07940"/>
    </source>
</evidence>
<organism evidence="6 7">
    <name type="scientific">Shinella yambaruensis</name>
    <dbReference type="NCBI Taxonomy" id="415996"/>
    <lineage>
        <taxon>Bacteria</taxon>
        <taxon>Pseudomonadati</taxon>
        <taxon>Pseudomonadota</taxon>
        <taxon>Alphaproteobacteria</taxon>
        <taxon>Hyphomicrobiales</taxon>
        <taxon>Rhizobiaceae</taxon>
        <taxon>Shinella</taxon>
    </lineage>
</organism>
<dbReference type="SUPFAM" id="SSF48230">
    <property type="entry name" value="Chondroitin AC/alginate lyase"/>
    <property type="match status" value="1"/>
</dbReference>
<protein>
    <recommendedName>
        <fullName evidence="5">Heparinase II/III-like C-terminal domain-containing protein</fullName>
    </recommendedName>
</protein>
<keyword evidence="4" id="KW-0456">Lyase</keyword>
<dbReference type="InterPro" id="IPR008929">
    <property type="entry name" value="Chondroitin_lyas"/>
</dbReference>
<dbReference type="EMBL" id="BSOP01000001">
    <property type="protein sequence ID" value="GLR48800.1"/>
    <property type="molecule type" value="Genomic_DNA"/>
</dbReference>
<dbReference type="PANTHER" id="PTHR39210">
    <property type="entry name" value="HEPARIN-SULFATE LYASE"/>
    <property type="match status" value="1"/>
</dbReference>
<comment type="subcellular location">
    <subcellularLocation>
        <location evidence="1">Periplasm</location>
    </subcellularLocation>
</comment>
<dbReference type="InterPro" id="IPR012480">
    <property type="entry name" value="Hepar_II_III_C"/>
</dbReference>
<feature type="domain" description="Heparinase II/III-like C-terminal" evidence="5">
    <location>
        <begin position="191"/>
        <end position="363"/>
    </location>
</feature>
<proteinExistence type="predicted"/>
<evidence type="ECO:0000256" key="1">
    <source>
        <dbReference type="ARBA" id="ARBA00004418"/>
    </source>
</evidence>
<gene>
    <name evidence="6" type="ORF">GCM10007923_00040</name>
</gene>
<evidence type="ECO:0000256" key="3">
    <source>
        <dbReference type="ARBA" id="ARBA00022764"/>
    </source>
</evidence>
<dbReference type="PANTHER" id="PTHR39210:SF1">
    <property type="entry name" value="HEPARIN-SULFATE LYASE"/>
    <property type="match status" value="1"/>
</dbReference>
<dbReference type="Gene3D" id="2.70.98.70">
    <property type="match status" value="1"/>
</dbReference>
<sequence length="444" mass="49179">MAQLEEHHGRYPDAEADIAFLRRIAVIHAETLLREDFYSVGTNHGLDQSLVLFELSQELPGFDADGKATECARRRIAYEIGHAFAPDGGHVENSTGYQNYGLVQAQMAIQRLSAYDGAKVDVGLPEEVYDKAALALAFMSRPDGTLPLIGDTAFFTVRDIFSVKKPGKYSTYLYAVKSGKVGTPPASTDLVLPESGWTILRSDWKGGADFARAVHIVFKSGFLSTYHRHDDDLAFSLFAFGAEWIIDGGLWKHQPKDPMRIYLRSAAAHSLSAPLGVEASRDLDLVGSKSRIVSHETDGLRSTVTGESGMFVGFHSQRRLTYDRSRHTLRLDDSISPVEDRAMEMVASSLREGRETFVTRFLVPGDKKVTILPEFGMATITGRGRTLTIAMAIVPVRMRLTKGVAKPRPFGWRSVQAGKIEPAWTIEFFHAMSSLDTSFALEWE</sequence>
<name>A0ABQ5ZB14_9HYPH</name>
<evidence type="ECO:0000256" key="4">
    <source>
        <dbReference type="ARBA" id="ARBA00023239"/>
    </source>
</evidence>
<reference evidence="7" key="1">
    <citation type="journal article" date="2019" name="Int. J. Syst. Evol. Microbiol.">
        <title>The Global Catalogue of Microorganisms (GCM) 10K type strain sequencing project: providing services to taxonomists for standard genome sequencing and annotation.</title>
        <authorList>
            <consortium name="The Broad Institute Genomics Platform"/>
            <consortium name="The Broad Institute Genome Sequencing Center for Infectious Disease"/>
            <person name="Wu L."/>
            <person name="Ma J."/>
        </authorList>
    </citation>
    <scope>NUCLEOTIDE SEQUENCE [LARGE SCALE GENOMIC DNA]</scope>
    <source>
        <strain evidence="7">NBRC 102122</strain>
    </source>
</reference>
<evidence type="ECO:0000256" key="2">
    <source>
        <dbReference type="ARBA" id="ARBA00022729"/>
    </source>
</evidence>
<evidence type="ECO:0000313" key="7">
    <source>
        <dbReference type="Proteomes" id="UP001156702"/>
    </source>
</evidence>
<accession>A0ABQ5ZB14</accession>
<comment type="caution">
    <text evidence="6">The sequence shown here is derived from an EMBL/GenBank/DDBJ whole genome shotgun (WGS) entry which is preliminary data.</text>
</comment>
<keyword evidence="7" id="KW-1185">Reference proteome</keyword>
<evidence type="ECO:0000313" key="6">
    <source>
        <dbReference type="EMBL" id="GLR48800.1"/>
    </source>
</evidence>
<dbReference type="Pfam" id="PF07940">
    <property type="entry name" value="Hepar_II_III_C"/>
    <property type="match status" value="1"/>
</dbReference>
<dbReference type="Gene3D" id="1.50.10.100">
    <property type="entry name" value="Chondroitin AC/alginate lyase"/>
    <property type="match status" value="1"/>
</dbReference>
<keyword evidence="2" id="KW-0732">Signal</keyword>
<keyword evidence="3" id="KW-0574">Periplasm</keyword>
<dbReference type="Proteomes" id="UP001156702">
    <property type="component" value="Unassembled WGS sequence"/>
</dbReference>